<accession>A0A166CS95</accession>
<evidence type="ECO:0000313" key="2">
    <source>
        <dbReference type="EMBL" id="KZP13948.1"/>
    </source>
</evidence>
<proteinExistence type="predicted"/>
<evidence type="ECO:0000259" key="1">
    <source>
        <dbReference type="Pfam" id="PF06985"/>
    </source>
</evidence>
<sequence>MTESLSSTSLCKDCSSINPQSLILASSLPRAHKPTFKDLKDSAVTCKSCAVMECALPLEASYEGRKHTLTAGTGPVELRGAADKTNGLLSLSSIWVDCLWSHAELSVDNADPNHRVVAGDKIAPDATASYPFIQRQLSICDAEHTDHCSRAISLDPKDRSVPPPRLYNISDRCIQDASKLPTEKLQYIALSYTWGKAVPDSIKTLKENITARQVQNAFDLQNTIGCPTAYRTAIEITQGLGLSYIWIDSICMIQDDDDDRDRHFKRFDEGVGQIYQNAHLTVCATGSDASCNLLGPRKLPDGTKIADIPLDGGQVVISSYAAQLFHYLKAGGNEAMKRGWDSRGWTFQEWLLSPRLAYFTESQVFFECRTLYKEGRGTSFALDNNARYQLRSDDDRERMLELWQTIVIQYSGRFLGHWSDRLNGIRSVGMQLVMRIRKKTGEDIKLCSGLLSERLHISLLWQTSSHAGSKRITAGEWEKEPTPPFWSWACWTGDIIWELHLRTSSRGIEVSSIDDNRVVLLKPELLDCKIGQSLAVGEKSLDLQTYAKEIGSRTCSQGYKMQHWSRMLALLHPEDGSIVGRASFDDPNSKETSVECLVVSHNPSKQNPHTFEETKSMNVLLVRKEKELGYIRLGVGEVFVQTGERKANLPPSKRLDSLVLI</sequence>
<dbReference type="OrthoDB" id="5125733at2759"/>
<reference evidence="2" key="1">
    <citation type="journal article" date="2016" name="Mol. Biol. Evol.">
        <title>Comparative Genomics of Early-Diverging Mushroom-Forming Fungi Provides Insights into the Origins of Lignocellulose Decay Capabilities.</title>
        <authorList>
            <person name="Nagy L.G."/>
            <person name="Riley R."/>
            <person name="Tritt A."/>
            <person name="Adam C."/>
            <person name="Daum C."/>
            <person name="Floudas D."/>
            <person name="Sun H."/>
            <person name="Yadav J.S."/>
            <person name="Pangilinan J."/>
            <person name="Larsson K.H."/>
            <person name="Matsuura K."/>
            <person name="Barry K."/>
            <person name="Labutti K."/>
            <person name="Kuo R."/>
            <person name="Ohm R.A."/>
            <person name="Bhattacharya S.S."/>
            <person name="Shirouzu T."/>
            <person name="Yoshinaga Y."/>
            <person name="Martin F.M."/>
            <person name="Grigoriev I.V."/>
            <person name="Hibbett D.S."/>
        </authorList>
    </citation>
    <scope>NUCLEOTIDE SEQUENCE [LARGE SCALE GENOMIC DNA]</scope>
    <source>
        <strain evidence="2">CBS 109695</strain>
    </source>
</reference>
<name>A0A166CS95_9AGAM</name>
<dbReference type="PANTHER" id="PTHR33112:SF12">
    <property type="entry name" value="HETEROKARYON INCOMPATIBILITY DOMAIN-CONTAINING PROTEIN"/>
    <property type="match status" value="1"/>
</dbReference>
<dbReference type="EMBL" id="KV417625">
    <property type="protein sequence ID" value="KZP13948.1"/>
    <property type="molecule type" value="Genomic_DNA"/>
</dbReference>
<feature type="domain" description="Heterokaryon incompatibility" evidence="1">
    <location>
        <begin position="187"/>
        <end position="349"/>
    </location>
</feature>
<dbReference type="Pfam" id="PF06985">
    <property type="entry name" value="HET"/>
    <property type="match status" value="1"/>
</dbReference>
<protein>
    <submittedName>
        <fullName evidence="2">HET-domain-containing protein</fullName>
    </submittedName>
</protein>
<dbReference type="PANTHER" id="PTHR33112">
    <property type="entry name" value="DOMAIN PROTEIN, PUTATIVE-RELATED"/>
    <property type="match status" value="1"/>
</dbReference>
<dbReference type="AlphaFoldDB" id="A0A166CS95"/>
<dbReference type="InterPro" id="IPR010730">
    <property type="entry name" value="HET"/>
</dbReference>
<organism evidence="2">
    <name type="scientific">Athelia psychrophila</name>
    <dbReference type="NCBI Taxonomy" id="1759441"/>
    <lineage>
        <taxon>Eukaryota</taxon>
        <taxon>Fungi</taxon>
        <taxon>Dikarya</taxon>
        <taxon>Basidiomycota</taxon>
        <taxon>Agaricomycotina</taxon>
        <taxon>Agaricomycetes</taxon>
        <taxon>Agaricomycetidae</taxon>
        <taxon>Atheliales</taxon>
        <taxon>Atheliaceae</taxon>
        <taxon>Athelia</taxon>
    </lineage>
</organism>
<gene>
    <name evidence="2" type="ORF">FIBSPDRAFT_868820</name>
</gene>